<organism evidence="2 3">
    <name type="scientific">Daphnia magna</name>
    <dbReference type="NCBI Taxonomy" id="35525"/>
    <lineage>
        <taxon>Eukaryota</taxon>
        <taxon>Metazoa</taxon>
        <taxon>Ecdysozoa</taxon>
        <taxon>Arthropoda</taxon>
        <taxon>Crustacea</taxon>
        <taxon>Branchiopoda</taxon>
        <taxon>Diplostraca</taxon>
        <taxon>Cladocera</taxon>
        <taxon>Anomopoda</taxon>
        <taxon>Daphniidae</taxon>
        <taxon>Daphnia</taxon>
    </lineage>
</organism>
<evidence type="ECO:0000256" key="1">
    <source>
        <dbReference type="SAM" id="MobiDB-lite"/>
    </source>
</evidence>
<protein>
    <submittedName>
        <fullName evidence="2">Uncharacterized protein</fullName>
    </submittedName>
</protein>
<evidence type="ECO:0000313" key="3">
    <source>
        <dbReference type="Proteomes" id="UP001234178"/>
    </source>
</evidence>
<proteinExistence type="predicted"/>
<accession>A0ABQ9YSR2</accession>
<keyword evidence="3" id="KW-1185">Reference proteome</keyword>
<feature type="region of interest" description="Disordered" evidence="1">
    <location>
        <begin position="1"/>
        <end position="86"/>
    </location>
</feature>
<evidence type="ECO:0000313" key="2">
    <source>
        <dbReference type="EMBL" id="KAK4003662.1"/>
    </source>
</evidence>
<dbReference type="Proteomes" id="UP001234178">
    <property type="component" value="Unassembled WGS sequence"/>
</dbReference>
<sequence>MEDQASSETAPRGKGSIMITRDPKSLYPLELHAGQIDQDHKNTGPYEDSELSSAQLDHGLTGGVSETPTDEAHSPCPGDNPLAEAS</sequence>
<dbReference type="EMBL" id="JAOYFB010000001">
    <property type="protein sequence ID" value="KAK4003662.1"/>
    <property type="molecule type" value="Genomic_DNA"/>
</dbReference>
<comment type="caution">
    <text evidence="2">The sequence shown here is derived from an EMBL/GenBank/DDBJ whole genome shotgun (WGS) entry which is preliminary data.</text>
</comment>
<name>A0ABQ9YSR2_9CRUS</name>
<gene>
    <name evidence="2" type="ORF">OUZ56_005418</name>
</gene>
<reference evidence="2 3" key="1">
    <citation type="journal article" date="2023" name="Nucleic Acids Res.">
        <title>The hologenome of Daphnia magna reveals possible DNA methylation and microbiome-mediated evolution of the host genome.</title>
        <authorList>
            <person name="Chaturvedi A."/>
            <person name="Li X."/>
            <person name="Dhandapani V."/>
            <person name="Marshall H."/>
            <person name="Kissane S."/>
            <person name="Cuenca-Cambronero M."/>
            <person name="Asole G."/>
            <person name="Calvet F."/>
            <person name="Ruiz-Romero M."/>
            <person name="Marangio P."/>
            <person name="Guigo R."/>
            <person name="Rago D."/>
            <person name="Mirbahai L."/>
            <person name="Eastwood N."/>
            <person name="Colbourne J.K."/>
            <person name="Zhou J."/>
            <person name="Mallon E."/>
            <person name="Orsini L."/>
        </authorList>
    </citation>
    <scope>NUCLEOTIDE SEQUENCE [LARGE SCALE GENOMIC DNA]</scope>
    <source>
        <strain evidence="2">LRV0_1</strain>
    </source>
</reference>